<dbReference type="Gene3D" id="3.10.180.10">
    <property type="entry name" value="2,3-Dihydroxybiphenyl 1,2-Dioxygenase, domain 1"/>
    <property type="match status" value="1"/>
</dbReference>
<dbReference type="InterPro" id="IPR029068">
    <property type="entry name" value="Glyas_Bleomycin-R_OHBP_Dase"/>
</dbReference>
<accession>A0ABU3L083</accession>
<comment type="caution">
    <text evidence="2">The sequence shown here is derived from an EMBL/GenBank/DDBJ whole genome shotgun (WGS) entry which is preliminary data.</text>
</comment>
<dbReference type="PANTHER" id="PTHR33993">
    <property type="entry name" value="GLYOXALASE-RELATED"/>
    <property type="match status" value="1"/>
</dbReference>
<dbReference type="Proteomes" id="UP001250656">
    <property type="component" value="Unassembled WGS sequence"/>
</dbReference>
<dbReference type="PROSITE" id="PS51819">
    <property type="entry name" value="VOC"/>
    <property type="match status" value="1"/>
</dbReference>
<dbReference type="SUPFAM" id="SSF54593">
    <property type="entry name" value="Glyoxalase/Bleomycin resistance protein/Dihydroxybiphenyl dioxygenase"/>
    <property type="match status" value="1"/>
</dbReference>
<evidence type="ECO:0000313" key="2">
    <source>
        <dbReference type="EMBL" id="MDT7827135.1"/>
    </source>
</evidence>
<name>A0ABU3L083_9FLAO</name>
<dbReference type="Pfam" id="PF00903">
    <property type="entry name" value="Glyoxalase"/>
    <property type="match status" value="1"/>
</dbReference>
<evidence type="ECO:0000313" key="3">
    <source>
        <dbReference type="Proteomes" id="UP001250656"/>
    </source>
</evidence>
<dbReference type="InterPro" id="IPR037523">
    <property type="entry name" value="VOC_core"/>
</dbReference>
<proteinExistence type="predicted"/>
<keyword evidence="3" id="KW-1185">Reference proteome</keyword>
<dbReference type="RefSeq" id="WP_314011938.1">
    <property type="nucleotide sequence ID" value="NZ_JAVTTP010000001.1"/>
</dbReference>
<dbReference type="InterPro" id="IPR052164">
    <property type="entry name" value="Anthracycline_SecMetBiosynth"/>
</dbReference>
<dbReference type="InterPro" id="IPR004360">
    <property type="entry name" value="Glyas_Fos-R_dOase_dom"/>
</dbReference>
<evidence type="ECO:0000259" key="1">
    <source>
        <dbReference type="PROSITE" id="PS51819"/>
    </source>
</evidence>
<dbReference type="EMBL" id="JAVTTP010000001">
    <property type="protein sequence ID" value="MDT7827135.1"/>
    <property type="molecule type" value="Genomic_DNA"/>
</dbReference>
<dbReference type="PANTHER" id="PTHR33993:SF2">
    <property type="entry name" value="VOC DOMAIN-CONTAINING PROTEIN"/>
    <property type="match status" value="1"/>
</dbReference>
<organism evidence="2 3">
    <name type="scientific">Pricia mediterranea</name>
    <dbReference type="NCBI Taxonomy" id="3076079"/>
    <lineage>
        <taxon>Bacteria</taxon>
        <taxon>Pseudomonadati</taxon>
        <taxon>Bacteroidota</taxon>
        <taxon>Flavobacteriia</taxon>
        <taxon>Flavobacteriales</taxon>
        <taxon>Flavobacteriaceae</taxon>
        <taxon>Pricia</taxon>
    </lineage>
</organism>
<sequence length="123" mass="13688">MKNAIQNFQIPVVDFDRALQFYNAVMGYDMQVMDFQGARMAIFKYNAKEGIGGTIIKAEWLEPSENGTLVYLQTGDDLQPFLDRVSDAGGKELFPKTALGPGMGFFGIFKDTEGNRVGLYSKN</sequence>
<protein>
    <submittedName>
        <fullName evidence="2">VOC family protein</fullName>
    </submittedName>
</protein>
<dbReference type="CDD" id="cd07247">
    <property type="entry name" value="SgaA_N_like"/>
    <property type="match status" value="1"/>
</dbReference>
<reference evidence="2 3" key="1">
    <citation type="submission" date="2023-09" db="EMBL/GenBank/DDBJ databases">
        <title>Novel taxa isolated from Blanes Bay.</title>
        <authorList>
            <person name="Rey-Velasco X."/>
            <person name="Lucena T."/>
        </authorList>
    </citation>
    <scope>NUCLEOTIDE SEQUENCE [LARGE SCALE GENOMIC DNA]</scope>
    <source>
        <strain evidence="2 3">S334</strain>
    </source>
</reference>
<gene>
    <name evidence="2" type="ORF">RQM65_00465</name>
</gene>
<feature type="domain" description="VOC" evidence="1">
    <location>
        <begin position="4"/>
        <end position="122"/>
    </location>
</feature>